<organism evidence="2 3">
    <name type="scientific">Acinetobacter vivianii</name>
    <dbReference type="NCBI Taxonomy" id="1776742"/>
    <lineage>
        <taxon>Bacteria</taxon>
        <taxon>Pseudomonadati</taxon>
        <taxon>Pseudomonadota</taxon>
        <taxon>Gammaproteobacteria</taxon>
        <taxon>Moraxellales</taxon>
        <taxon>Moraxellaceae</taxon>
        <taxon>Acinetobacter</taxon>
    </lineage>
</organism>
<comment type="caution">
    <text evidence="2">The sequence shown here is derived from an EMBL/GenBank/DDBJ whole genome shotgun (WGS) entry which is preliminary data.</text>
</comment>
<dbReference type="HOGENOM" id="CLU_096333_0_0_6"/>
<gene>
    <name evidence="2" type="ORF">F971_00854</name>
</gene>
<dbReference type="Proteomes" id="UP000013049">
    <property type="component" value="Unassembled WGS sequence"/>
</dbReference>
<evidence type="ECO:0000313" key="2">
    <source>
        <dbReference type="EMBL" id="ENU93596.1"/>
    </source>
</evidence>
<dbReference type="AlphaFoldDB" id="N8V1A5"/>
<feature type="compositionally biased region" description="Basic and acidic residues" evidence="1">
    <location>
        <begin position="200"/>
        <end position="219"/>
    </location>
</feature>
<dbReference type="RefSeq" id="WP_004775557.1">
    <property type="nucleotide sequence ID" value="NZ_KB849367.1"/>
</dbReference>
<protein>
    <submittedName>
        <fullName evidence="2">Uncharacterized protein</fullName>
    </submittedName>
</protein>
<reference evidence="2 3" key="1">
    <citation type="submission" date="2013-02" db="EMBL/GenBank/DDBJ databases">
        <title>The Genome Sequence of Acinetobacter sp. NIPH 758.</title>
        <authorList>
            <consortium name="The Broad Institute Genome Sequencing Platform"/>
            <consortium name="The Broad Institute Genome Sequencing Center for Infectious Disease"/>
            <person name="Cerqueira G."/>
            <person name="Feldgarden M."/>
            <person name="Courvalin P."/>
            <person name="Perichon B."/>
            <person name="Grillot-Courvalin C."/>
            <person name="Clermont D."/>
            <person name="Rocha E."/>
            <person name="Yoon E.-J."/>
            <person name="Nemec A."/>
            <person name="Walker B."/>
            <person name="Young S.K."/>
            <person name="Zeng Q."/>
            <person name="Gargeya S."/>
            <person name="Fitzgerald M."/>
            <person name="Haas B."/>
            <person name="Abouelleil A."/>
            <person name="Alvarado L."/>
            <person name="Arachchi H.M."/>
            <person name="Berlin A.M."/>
            <person name="Chapman S.B."/>
            <person name="Dewar J."/>
            <person name="Goldberg J."/>
            <person name="Griggs A."/>
            <person name="Gujja S."/>
            <person name="Hansen M."/>
            <person name="Howarth C."/>
            <person name="Imamovic A."/>
            <person name="Larimer J."/>
            <person name="McCowan C."/>
            <person name="Murphy C."/>
            <person name="Neiman D."/>
            <person name="Pearson M."/>
            <person name="Priest M."/>
            <person name="Roberts A."/>
            <person name="Saif S."/>
            <person name="Shea T."/>
            <person name="Sisk P."/>
            <person name="Sykes S."/>
            <person name="Wortman J."/>
            <person name="Nusbaum C."/>
            <person name="Birren B."/>
        </authorList>
    </citation>
    <scope>NUCLEOTIDE SEQUENCE [LARGE SCALE GENOMIC DNA]</scope>
    <source>
        <strain evidence="2 3">NIPH 758</strain>
    </source>
</reference>
<accession>N8V1A5</accession>
<dbReference type="eggNOG" id="ENOG50300HC">
    <property type="taxonomic scope" value="Bacteria"/>
</dbReference>
<name>N8V1A5_9GAMM</name>
<feature type="region of interest" description="Disordered" evidence="1">
    <location>
        <begin position="199"/>
        <end position="232"/>
    </location>
</feature>
<evidence type="ECO:0000256" key="1">
    <source>
        <dbReference type="SAM" id="MobiDB-lite"/>
    </source>
</evidence>
<dbReference type="PATRIC" id="fig|1217712.3.peg.816"/>
<evidence type="ECO:0000313" key="3">
    <source>
        <dbReference type="Proteomes" id="UP000013049"/>
    </source>
</evidence>
<dbReference type="EMBL" id="APPC01000012">
    <property type="protein sequence ID" value="ENU93596.1"/>
    <property type="molecule type" value="Genomic_DNA"/>
</dbReference>
<sequence length="232" mass="26384">MNLNSLPINATMLALRNSITNYNDWIKVLYMDIDEVYSSCLDSTEIFLKLSETEISSMIGMGLKMRFYNVQVDSDKNGNADLSVQSGSFLWIGEAKIVNNNTRTDFEYLHGGLKQLLTRYSKGQGNAVNGSLLIYLKPNSRFTNENNFMNDWISYVQEHESSYVTHYQCTQKNTNSITDHKHPTSGNDYSVRHMPLTLHHLPEDSSGKDAKKYAERRSVYESASIGPSKEIL</sequence>
<proteinExistence type="predicted"/>